<evidence type="ECO:0000313" key="3">
    <source>
        <dbReference type="EMBL" id="EFC40412.1"/>
    </source>
</evidence>
<dbReference type="PANTHER" id="PTHR35170:SF1">
    <property type="entry name" value="PROTEIN DD3-3"/>
    <property type="match status" value="1"/>
</dbReference>
<organism evidence="4">
    <name type="scientific">Naegleria gruberi</name>
    <name type="common">Amoeba</name>
    <dbReference type="NCBI Taxonomy" id="5762"/>
    <lineage>
        <taxon>Eukaryota</taxon>
        <taxon>Discoba</taxon>
        <taxon>Heterolobosea</taxon>
        <taxon>Tetramitia</taxon>
        <taxon>Eutetramitia</taxon>
        <taxon>Vahlkampfiidae</taxon>
        <taxon>Naegleria</taxon>
    </lineage>
</organism>
<keyword evidence="4" id="KW-1185">Reference proteome</keyword>
<feature type="signal peptide" evidence="2">
    <location>
        <begin position="1"/>
        <end position="28"/>
    </location>
</feature>
<evidence type="ECO:0000256" key="1">
    <source>
        <dbReference type="SAM" id="MobiDB-lite"/>
    </source>
</evidence>
<dbReference type="VEuPathDB" id="AmoebaDB:NAEGRDRAFT_71626"/>
<feature type="compositionally biased region" description="Polar residues" evidence="1">
    <location>
        <begin position="459"/>
        <end position="471"/>
    </location>
</feature>
<protein>
    <submittedName>
        <fullName evidence="3">Predicted protein</fullName>
    </submittedName>
</protein>
<dbReference type="EMBL" id="GG738892">
    <property type="protein sequence ID" value="EFC40412.1"/>
    <property type="molecule type" value="Genomic_DNA"/>
</dbReference>
<dbReference type="AlphaFoldDB" id="D2VRL3"/>
<feature type="compositionally biased region" description="Polar residues" evidence="1">
    <location>
        <begin position="439"/>
        <end position="449"/>
    </location>
</feature>
<evidence type="ECO:0000256" key="2">
    <source>
        <dbReference type="SAM" id="SignalP"/>
    </source>
</evidence>
<dbReference type="PANTHER" id="PTHR35170">
    <property type="entry name" value="PROTEIN DD3-3"/>
    <property type="match status" value="1"/>
</dbReference>
<dbReference type="RefSeq" id="XP_002673156.1">
    <property type="nucleotide sequence ID" value="XM_002673110.1"/>
</dbReference>
<reference evidence="3 4" key="1">
    <citation type="journal article" date="2010" name="Cell">
        <title>The genome of Naegleria gruberi illuminates early eukaryotic versatility.</title>
        <authorList>
            <person name="Fritz-Laylin L.K."/>
            <person name="Prochnik S.E."/>
            <person name="Ginger M.L."/>
            <person name="Dacks J.B."/>
            <person name="Carpenter M.L."/>
            <person name="Field M.C."/>
            <person name="Kuo A."/>
            <person name="Paredez A."/>
            <person name="Chapman J."/>
            <person name="Pham J."/>
            <person name="Shu S."/>
            <person name="Neupane R."/>
            <person name="Cipriano M."/>
            <person name="Mancuso J."/>
            <person name="Tu H."/>
            <person name="Salamov A."/>
            <person name="Lindquist E."/>
            <person name="Shapiro H."/>
            <person name="Lucas S."/>
            <person name="Grigoriev I.V."/>
            <person name="Cande W.Z."/>
            <person name="Fulton C."/>
            <person name="Rokhsar D.S."/>
            <person name="Dawson S.C."/>
        </authorList>
    </citation>
    <scope>NUCLEOTIDE SEQUENCE [LARGE SCALE GENOMIC DNA]</scope>
    <source>
        <strain evidence="3 4">NEG-M</strain>
    </source>
</reference>
<name>D2VRL3_NAEGR</name>
<evidence type="ECO:0000313" key="4">
    <source>
        <dbReference type="Proteomes" id="UP000006671"/>
    </source>
</evidence>
<dbReference type="Proteomes" id="UP000006671">
    <property type="component" value="Unassembled WGS sequence"/>
</dbReference>
<proteinExistence type="predicted"/>
<dbReference type="GeneID" id="8854851"/>
<dbReference type="eggNOG" id="ENOG502QRWS">
    <property type="taxonomic scope" value="Eukaryota"/>
</dbReference>
<keyword evidence="2" id="KW-0732">Signal</keyword>
<gene>
    <name evidence="3" type="ORF">NAEGRDRAFT_71626</name>
</gene>
<dbReference type="OMA" id="PYWHPTD"/>
<dbReference type="InterPro" id="IPR053320">
    <property type="entry name" value="Protein_DD3-3_O-glyco"/>
</dbReference>
<feature type="region of interest" description="Disordered" evidence="1">
    <location>
        <begin position="439"/>
        <end position="471"/>
    </location>
</feature>
<accession>D2VRL3</accession>
<dbReference type="STRING" id="5762.D2VRL3"/>
<feature type="region of interest" description="Disordered" evidence="1">
    <location>
        <begin position="120"/>
        <end position="145"/>
    </location>
</feature>
<dbReference type="KEGG" id="ngr:NAEGRDRAFT_71626"/>
<feature type="compositionally biased region" description="Basic and acidic residues" evidence="1">
    <location>
        <begin position="125"/>
        <end position="134"/>
    </location>
</feature>
<dbReference type="InParanoid" id="D2VRL3"/>
<feature type="chain" id="PRO_5003038655" evidence="2">
    <location>
        <begin position="29"/>
        <end position="610"/>
    </location>
</feature>
<feature type="compositionally biased region" description="Polar residues" evidence="1">
    <location>
        <begin position="136"/>
        <end position="145"/>
    </location>
</feature>
<sequence length="610" mass="70095">MKNTQLIFGLSALLCFILLNQLFVFIKADVYMHNPRGSNDRNCEFHANRNNANRLFDSQNNAAGGYACPRMIGGPEVVTPRMYYYVGSELPIEWTSQHSCGFRNTYCNVVIQYMCNDTAPNLRDGTPENEKDAATDTISEATNNNPRYGLHEPMEYYMKCRTRRRNSGLYIADQRQENWGRLLENSPAVETRQNPNGNRHGWECPEERDYYPYWHPTPWKDIAIFTFNTSMCQWYQENSENVRGRGECLQESGAPSPFNNEKSCISGGHNWHVRPAHGVDPPECISADIINVRDNHLGNTYNGQLVNYKWYIPNDVHENCVVRIRYNITTGDYHPFETDSTFNYPKSPLKQDPFENFEYPSWLSLAVNTNQYGRTFQDRSYVFSIKERPSTIPAWAKIYNLNVRGKRGNIVQTFPSTEYDFVPNFLEARGGDFIHIQWTGSDYNPQRNPNDAEGAPNTGDRSNLVQSDNSGFNYPRNYTRVTMFLKDDGTPDLDFITRLAFIDQPIQNTSECMDWKSLLEKNGGNKNKAEQDCNNCAKLNNAPNGPYFDGGLHELKANGMFAYMSTRNNNFSNRSHKGYLIVTGARFNNSDKLKMSMTFIGLIFMIILML</sequence>
<dbReference type="OrthoDB" id="167398at2759"/>